<sequence length="30" mass="3647">MCNYHECMMHGLELTFFCVQMNMCNMKKND</sequence>
<protein>
    <submittedName>
        <fullName evidence="1">Uncharacterized protein</fullName>
    </submittedName>
</protein>
<accession>A0A0A9G570</accession>
<proteinExistence type="predicted"/>
<name>A0A0A9G570_ARUDO</name>
<dbReference type="AlphaFoldDB" id="A0A0A9G570"/>
<reference evidence="1" key="1">
    <citation type="submission" date="2014-09" db="EMBL/GenBank/DDBJ databases">
        <authorList>
            <person name="Magalhaes I.L.F."/>
            <person name="Oliveira U."/>
            <person name="Santos F.R."/>
            <person name="Vidigal T.H.D.A."/>
            <person name="Brescovit A.D."/>
            <person name="Santos A.J."/>
        </authorList>
    </citation>
    <scope>NUCLEOTIDE SEQUENCE</scope>
    <source>
        <tissue evidence="1">Shoot tissue taken approximately 20 cm above the soil surface</tissue>
    </source>
</reference>
<dbReference type="EMBL" id="GBRH01180220">
    <property type="protein sequence ID" value="JAE17676.1"/>
    <property type="molecule type" value="Transcribed_RNA"/>
</dbReference>
<evidence type="ECO:0000313" key="1">
    <source>
        <dbReference type="EMBL" id="JAE17676.1"/>
    </source>
</evidence>
<organism evidence="1">
    <name type="scientific">Arundo donax</name>
    <name type="common">Giant reed</name>
    <name type="synonym">Donax arundinaceus</name>
    <dbReference type="NCBI Taxonomy" id="35708"/>
    <lineage>
        <taxon>Eukaryota</taxon>
        <taxon>Viridiplantae</taxon>
        <taxon>Streptophyta</taxon>
        <taxon>Embryophyta</taxon>
        <taxon>Tracheophyta</taxon>
        <taxon>Spermatophyta</taxon>
        <taxon>Magnoliopsida</taxon>
        <taxon>Liliopsida</taxon>
        <taxon>Poales</taxon>
        <taxon>Poaceae</taxon>
        <taxon>PACMAD clade</taxon>
        <taxon>Arundinoideae</taxon>
        <taxon>Arundineae</taxon>
        <taxon>Arundo</taxon>
    </lineage>
</organism>
<reference evidence="1" key="2">
    <citation type="journal article" date="2015" name="Data Brief">
        <title>Shoot transcriptome of the giant reed, Arundo donax.</title>
        <authorList>
            <person name="Barrero R.A."/>
            <person name="Guerrero F.D."/>
            <person name="Moolhuijzen P."/>
            <person name="Goolsby J.A."/>
            <person name="Tidwell J."/>
            <person name="Bellgard S.E."/>
            <person name="Bellgard M.I."/>
        </authorList>
    </citation>
    <scope>NUCLEOTIDE SEQUENCE</scope>
    <source>
        <tissue evidence="1">Shoot tissue taken approximately 20 cm above the soil surface</tissue>
    </source>
</reference>